<dbReference type="InParanoid" id="A0A2N3N4A3"/>
<dbReference type="PANTHER" id="PTHR28043:SF1">
    <property type="entry name" value="INCREASED RECOMBINATION CENTERS PROTEIN 6"/>
    <property type="match status" value="1"/>
</dbReference>
<feature type="compositionally biased region" description="Basic and acidic residues" evidence="1">
    <location>
        <begin position="268"/>
        <end position="283"/>
    </location>
</feature>
<feature type="region of interest" description="Disordered" evidence="1">
    <location>
        <begin position="198"/>
        <end position="236"/>
    </location>
</feature>
<dbReference type="Proteomes" id="UP000233524">
    <property type="component" value="Unassembled WGS sequence"/>
</dbReference>
<dbReference type="Gene3D" id="3.40.50.11960">
    <property type="match status" value="1"/>
</dbReference>
<dbReference type="Pfam" id="PF10199">
    <property type="entry name" value="Adaptin_binding"/>
    <property type="match status" value="1"/>
</dbReference>
<accession>A0A2N3N4A3</accession>
<dbReference type="GO" id="GO:0016192">
    <property type="term" value="P:vesicle-mediated transport"/>
    <property type="evidence" value="ECO:0007669"/>
    <property type="project" value="InterPro"/>
</dbReference>
<dbReference type="STRING" id="41688.A0A2N3N4A3"/>
<name>A0A2N3N4A3_9PEZI</name>
<keyword evidence="3" id="KW-1185">Reference proteome</keyword>
<dbReference type="PANTHER" id="PTHR28043">
    <property type="entry name" value="INCREASED RECOMBINATION CENTERS PROTEIN 6"/>
    <property type="match status" value="1"/>
</dbReference>
<dbReference type="VEuPathDB" id="FungiDB:jhhlp_005859"/>
<gene>
    <name evidence="2" type="ORF">jhhlp_005859</name>
</gene>
<dbReference type="AlphaFoldDB" id="A0A2N3N4A3"/>
<evidence type="ECO:0008006" key="4">
    <source>
        <dbReference type="Google" id="ProtNLM"/>
    </source>
</evidence>
<dbReference type="OrthoDB" id="10261384at2759"/>
<feature type="region of interest" description="Disordered" evidence="1">
    <location>
        <begin position="310"/>
        <end position="337"/>
    </location>
</feature>
<protein>
    <recommendedName>
        <fullName evidence="4">Increased recombination centers protein 6</fullName>
    </recommendedName>
</protein>
<feature type="compositionally biased region" description="Acidic residues" evidence="1">
    <location>
        <begin position="218"/>
        <end position="228"/>
    </location>
</feature>
<organism evidence="2 3">
    <name type="scientific">Lomentospora prolificans</name>
    <dbReference type="NCBI Taxonomy" id="41688"/>
    <lineage>
        <taxon>Eukaryota</taxon>
        <taxon>Fungi</taxon>
        <taxon>Dikarya</taxon>
        <taxon>Ascomycota</taxon>
        <taxon>Pezizomycotina</taxon>
        <taxon>Sordariomycetes</taxon>
        <taxon>Hypocreomycetidae</taxon>
        <taxon>Microascales</taxon>
        <taxon>Microascaceae</taxon>
        <taxon>Lomentospora</taxon>
    </lineage>
</organism>
<dbReference type="InterPro" id="IPR034627">
    <property type="entry name" value="Irc6"/>
</dbReference>
<evidence type="ECO:0000313" key="3">
    <source>
        <dbReference type="Proteomes" id="UP000233524"/>
    </source>
</evidence>
<dbReference type="GO" id="GO:0030674">
    <property type="term" value="F:protein-macromolecule adaptor activity"/>
    <property type="evidence" value="ECO:0007669"/>
    <property type="project" value="TreeGrafter"/>
</dbReference>
<evidence type="ECO:0000256" key="1">
    <source>
        <dbReference type="SAM" id="MobiDB-lite"/>
    </source>
</evidence>
<comment type="caution">
    <text evidence="2">The sequence shown here is derived from an EMBL/GenBank/DDBJ whole genome shotgun (WGS) entry which is preliminary data.</text>
</comment>
<feature type="compositionally biased region" description="Acidic residues" evidence="1">
    <location>
        <begin position="284"/>
        <end position="295"/>
    </location>
</feature>
<feature type="compositionally biased region" description="Acidic residues" evidence="1">
    <location>
        <begin position="201"/>
        <end position="210"/>
    </location>
</feature>
<proteinExistence type="predicted"/>
<feature type="region of interest" description="Disordered" evidence="1">
    <location>
        <begin position="258"/>
        <end position="298"/>
    </location>
</feature>
<dbReference type="EMBL" id="NLAX01000701">
    <property type="protein sequence ID" value="PKS07257.1"/>
    <property type="molecule type" value="Genomic_DNA"/>
</dbReference>
<reference evidence="2 3" key="1">
    <citation type="journal article" date="2017" name="G3 (Bethesda)">
        <title>First Draft Genome Sequence of the Pathogenic Fungus Lomentospora prolificans (Formerly Scedosporium prolificans).</title>
        <authorList>
            <person name="Luo R."/>
            <person name="Zimin A."/>
            <person name="Workman R."/>
            <person name="Fan Y."/>
            <person name="Pertea G."/>
            <person name="Grossman N."/>
            <person name="Wear M.P."/>
            <person name="Jia B."/>
            <person name="Miller H."/>
            <person name="Casadevall A."/>
            <person name="Timp W."/>
            <person name="Zhang S.X."/>
            <person name="Salzberg S.L."/>
        </authorList>
    </citation>
    <scope>NUCLEOTIDE SEQUENCE [LARGE SCALE GENOMIC DNA]</scope>
    <source>
        <strain evidence="2 3">JHH-5317</strain>
    </source>
</reference>
<evidence type="ECO:0000313" key="2">
    <source>
        <dbReference type="EMBL" id="PKS07257.1"/>
    </source>
</evidence>
<sequence>MSNEGVKEIKNPRRVLAVSLESASQHLSRVVKDLSGTQPEPCPTLSGITHPLPLITPYYTATLPLWLDLIEDPEDWAETFLSPEAKEVLDALGGLVIVFEVPKTPSAEGTKHDEQLLLEHVGRVVKDGLGGWGWDGVAVAIGLGVDSNGHWEDLCAEAGVELILVSGNEAEGARNEFGEKMGVARALEALQANDWTALPATDDDYLDDGEDYGREGTNDDDDDDDGDSDFGFHGDRSDFEGLRQAILEASLEREGIDINSLADAPAEASKKDTSAKRETKGDGEADDDGEEVGEEDVQKLEKMMSKLKAVREMGEGMPEEERRRMARRAVDEVMREL</sequence>